<dbReference type="PROSITE" id="PS51999">
    <property type="entry name" value="ZF_GRF"/>
    <property type="match status" value="1"/>
</dbReference>
<dbReference type="Proteomes" id="UP000280104">
    <property type="component" value="Chromosome II"/>
</dbReference>
<evidence type="ECO:0000256" key="6">
    <source>
        <dbReference type="SAM" id="Phobius"/>
    </source>
</evidence>
<evidence type="ECO:0000256" key="4">
    <source>
        <dbReference type="PROSITE-ProRule" id="PRU01343"/>
    </source>
</evidence>
<evidence type="ECO:0000259" key="7">
    <source>
        <dbReference type="PROSITE" id="PS51999"/>
    </source>
</evidence>
<protein>
    <recommendedName>
        <fullName evidence="7">GRF-type domain-containing protein</fullName>
    </recommendedName>
</protein>
<dbReference type="InterPro" id="IPR010666">
    <property type="entry name" value="Znf_GRF"/>
</dbReference>
<feature type="domain" description="GRF-type" evidence="7">
    <location>
        <begin position="43"/>
        <end position="86"/>
    </location>
</feature>
<name>A0A7H4LAF2_WHEAT</name>
<keyword evidence="3" id="KW-0862">Zinc</keyword>
<evidence type="ECO:0000256" key="2">
    <source>
        <dbReference type="ARBA" id="ARBA00022771"/>
    </source>
</evidence>
<gene>
    <name evidence="8" type="ORF">CAMPLR22A2D_LOCUS179</name>
</gene>
<proteinExistence type="predicted"/>
<evidence type="ECO:0000313" key="8">
    <source>
        <dbReference type="EMBL" id="SPT15590.1"/>
    </source>
</evidence>
<evidence type="ECO:0000313" key="9">
    <source>
        <dbReference type="Proteomes" id="UP000280104"/>
    </source>
</evidence>
<keyword evidence="2 4" id="KW-0863">Zinc-finger</keyword>
<accession>A0A7H4LAF2</accession>
<dbReference type="AlphaFoldDB" id="A0A7H4LAF2"/>
<keyword evidence="6" id="KW-1133">Transmembrane helix</keyword>
<sequence length="177" mass="20209">MSWSSGGSSAPRFRRASGRRDTDARSPVRYREQPMAYEPTKLCRCNPRRKTPRWISWSRQNPGRRYYACVNAMHGGCGYVEWHDDPLPKFFSDLIGYLRDEVWRLKGGGTVARTEDAFAAVAMSEDKAGGEMLAMSLQEQLRLKNEEIDAMKSKYMNVIFVMIVFVLGLVLGKFVVN</sequence>
<reference evidence="8 9" key="1">
    <citation type="submission" date="2018-05" db="EMBL/GenBank/DDBJ databases">
        <authorList>
            <person name="Thind KAUR A."/>
        </authorList>
    </citation>
    <scope>NUCLEOTIDE SEQUENCE [LARGE SCALE GENOMIC DNA]</scope>
</reference>
<keyword evidence="6" id="KW-0472">Membrane</keyword>
<organism evidence="8 9">
    <name type="scientific">Triticum aestivum</name>
    <name type="common">Wheat</name>
    <dbReference type="NCBI Taxonomy" id="4565"/>
    <lineage>
        <taxon>Eukaryota</taxon>
        <taxon>Viridiplantae</taxon>
        <taxon>Streptophyta</taxon>
        <taxon>Embryophyta</taxon>
        <taxon>Tracheophyta</taxon>
        <taxon>Spermatophyta</taxon>
        <taxon>Magnoliopsida</taxon>
        <taxon>Liliopsida</taxon>
        <taxon>Poales</taxon>
        <taxon>Poaceae</taxon>
        <taxon>BOP clade</taxon>
        <taxon>Pooideae</taxon>
        <taxon>Triticodae</taxon>
        <taxon>Triticeae</taxon>
        <taxon>Triticinae</taxon>
        <taxon>Triticum</taxon>
    </lineage>
</organism>
<evidence type="ECO:0000256" key="5">
    <source>
        <dbReference type="SAM" id="MobiDB-lite"/>
    </source>
</evidence>
<dbReference type="PANTHER" id="PTHR33248">
    <property type="entry name" value="ZINC ION-BINDING PROTEIN"/>
    <property type="match status" value="1"/>
</dbReference>
<feature type="transmembrane region" description="Helical" evidence="6">
    <location>
        <begin position="155"/>
        <end position="176"/>
    </location>
</feature>
<keyword evidence="6" id="KW-0812">Transmembrane</keyword>
<feature type="region of interest" description="Disordered" evidence="5">
    <location>
        <begin position="1"/>
        <end position="31"/>
    </location>
</feature>
<keyword evidence="1" id="KW-0479">Metal-binding</keyword>
<dbReference type="Pfam" id="PF06839">
    <property type="entry name" value="Zn_ribbon_GRF"/>
    <property type="match status" value="1"/>
</dbReference>
<evidence type="ECO:0000256" key="1">
    <source>
        <dbReference type="ARBA" id="ARBA00022723"/>
    </source>
</evidence>
<evidence type="ECO:0000256" key="3">
    <source>
        <dbReference type="ARBA" id="ARBA00022833"/>
    </source>
</evidence>
<feature type="compositionally biased region" description="Basic and acidic residues" evidence="5">
    <location>
        <begin position="18"/>
        <end position="31"/>
    </location>
</feature>
<dbReference type="EMBL" id="LS480641">
    <property type="protein sequence ID" value="SPT15590.1"/>
    <property type="molecule type" value="Genomic_DNA"/>
</dbReference>
<dbReference type="GO" id="GO:0008270">
    <property type="term" value="F:zinc ion binding"/>
    <property type="evidence" value="ECO:0007669"/>
    <property type="project" value="UniProtKB-KW"/>
</dbReference>